<keyword evidence="3" id="KW-1185">Reference proteome</keyword>
<feature type="transmembrane region" description="Helical" evidence="2">
    <location>
        <begin position="98"/>
        <end position="117"/>
    </location>
</feature>
<keyword evidence="2" id="KW-1133">Transmembrane helix</keyword>
<feature type="transmembrane region" description="Helical" evidence="2">
    <location>
        <begin position="66"/>
        <end position="86"/>
    </location>
</feature>
<evidence type="ECO:0000313" key="3">
    <source>
        <dbReference type="Proteomes" id="UP000694850"/>
    </source>
</evidence>
<dbReference type="OrthoDB" id="9836620at2759"/>
<gene>
    <name evidence="4" type="primary">LOC103196614</name>
</gene>
<dbReference type="Proteomes" id="UP000694850">
    <property type="component" value="Unplaced"/>
</dbReference>
<reference evidence="4" key="1">
    <citation type="submission" date="2025-08" db="UniProtKB">
        <authorList>
            <consortium name="RefSeq"/>
        </authorList>
    </citation>
    <scope>IDENTIFICATION</scope>
</reference>
<feature type="region of interest" description="Disordered" evidence="1">
    <location>
        <begin position="1"/>
        <end position="45"/>
    </location>
</feature>
<dbReference type="RefSeq" id="XP_007938573.1">
    <property type="nucleotide sequence ID" value="XM_007940382.1"/>
</dbReference>
<evidence type="ECO:0000313" key="4">
    <source>
        <dbReference type="RefSeq" id="XP_007938573.1"/>
    </source>
</evidence>
<name>A0A8B6ZS89_ORYAF</name>
<organism evidence="3 4">
    <name type="scientific">Orycteropus afer afer</name>
    <dbReference type="NCBI Taxonomy" id="1230840"/>
    <lineage>
        <taxon>Eukaryota</taxon>
        <taxon>Metazoa</taxon>
        <taxon>Chordata</taxon>
        <taxon>Craniata</taxon>
        <taxon>Vertebrata</taxon>
        <taxon>Euteleostomi</taxon>
        <taxon>Mammalia</taxon>
        <taxon>Eutheria</taxon>
        <taxon>Afrotheria</taxon>
        <taxon>Tubulidentata</taxon>
        <taxon>Orycteropodidae</taxon>
        <taxon>Orycteropus</taxon>
    </lineage>
</organism>
<keyword evidence="2" id="KW-0472">Membrane</keyword>
<accession>A0A8B6ZS89</accession>
<evidence type="ECO:0000256" key="1">
    <source>
        <dbReference type="SAM" id="MobiDB-lite"/>
    </source>
</evidence>
<proteinExistence type="predicted"/>
<dbReference type="GeneID" id="103196614"/>
<dbReference type="AlphaFoldDB" id="A0A8B6ZS89"/>
<feature type="compositionally biased region" description="Basic and acidic residues" evidence="1">
    <location>
        <begin position="1"/>
        <end position="17"/>
    </location>
</feature>
<protein>
    <submittedName>
        <fullName evidence="4">CKLF-like MARVEL transmembrane domain-containing protein 1</fullName>
    </submittedName>
</protein>
<keyword evidence="2" id="KW-0812">Transmembrane</keyword>
<feature type="transmembrane region" description="Helical" evidence="2">
    <location>
        <begin position="124"/>
        <end position="146"/>
    </location>
</feature>
<feature type="compositionally biased region" description="Gly residues" evidence="1">
    <location>
        <begin position="18"/>
        <end position="27"/>
    </location>
</feature>
<sequence length="187" mass="20099">MLCARGLEEQSSEEKGCKGSGAAGSAGGMQSAQPPRPDTPQTQAKAPYRPFCLSVKGQVKMMRLDVINSLVTTVFMIIVSVLALIPETTTLTVLGGDLINSIITAVFLLIVAILAMQEKNRRKLFYTGGSLCLAAATVCLIDAFVVTKKMRTTLKTFLQINVEKKQVHPSGHSQMHLSSAHHTPTNS</sequence>
<evidence type="ECO:0000256" key="2">
    <source>
        <dbReference type="SAM" id="Phobius"/>
    </source>
</evidence>